<keyword evidence="5" id="KW-0456">Lyase</keyword>
<dbReference type="GO" id="GO:0008771">
    <property type="term" value="F:[citrate (pro-3S)-lyase] ligase activity"/>
    <property type="evidence" value="ECO:0007669"/>
    <property type="project" value="UniProtKB-EC"/>
</dbReference>
<dbReference type="InterPro" id="IPR004821">
    <property type="entry name" value="Cyt_trans-like"/>
</dbReference>
<dbReference type="STRING" id="1121331.SAMN02745248_02277"/>
<dbReference type="NCBIfam" id="TIGR00124">
    <property type="entry name" value="cit_ly_ligase"/>
    <property type="match status" value="1"/>
</dbReference>
<dbReference type="PANTHER" id="PTHR40599:SF1">
    <property type="entry name" value="[CITRATE [PRO-3S]-LYASE] LIGASE"/>
    <property type="match status" value="1"/>
</dbReference>
<dbReference type="InterPro" id="IPR000182">
    <property type="entry name" value="GNAT_dom"/>
</dbReference>
<dbReference type="GO" id="GO:0016747">
    <property type="term" value="F:acyltransferase activity, transferring groups other than amino-acyl groups"/>
    <property type="evidence" value="ECO:0007669"/>
    <property type="project" value="InterPro"/>
</dbReference>
<keyword evidence="2 3" id="KW-0067">ATP-binding</keyword>
<dbReference type="InterPro" id="IPR014729">
    <property type="entry name" value="Rossmann-like_a/b/a_fold"/>
</dbReference>
<dbReference type="OrthoDB" id="9779753at2"/>
<dbReference type="SUPFAM" id="SSF52374">
    <property type="entry name" value="Nucleotidylyl transferase"/>
    <property type="match status" value="1"/>
</dbReference>
<evidence type="ECO:0000256" key="3">
    <source>
        <dbReference type="PIRNR" id="PIRNR005751"/>
    </source>
</evidence>
<dbReference type="NCBIfam" id="TIGR00125">
    <property type="entry name" value="cyt_tran_rel"/>
    <property type="match status" value="1"/>
</dbReference>
<comment type="catalytic activity">
    <reaction evidence="3">
        <text>holo-[citrate lyase ACP] + acetate + ATP = acetyl-[citrate lyase ACP] + AMP + diphosphate</text>
        <dbReference type="Rhea" id="RHEA:23788"/>
        <dbReference type="Rhea" id="RHEA-COMP:10158"/>
        <dbReference type="Rhea" id="RHEA-COMP:13710"/>
        <dbReference type="ChEBI" id="CHEBI:30089"/>
        <dbReference type="ChEBI" id="CHEBI:30616"/>
        <dbReference type="ChEBI" id="CHEBI:33019"/>
        <dbReference type="ChEBI" id="CHEBI:82683"/>
        <dbReference type="ChEBI" id="CHEBI:137976"/>
        <dbReference type="ChEBI" id="CHEBI:456215"/>
        <dbReference type="EC" id="6.2.1.22"/>
    </reaction>
</comment>
<name>A0A1M6RG20_9CLOT</name>
<evidence type="ECO:0000256" key="1">
    <source>
        <dbReference type="ARBA" id="ARBA00022741"/>
    </source>
</evidence>
<dbReference type="GO" id="GO:0016829">
    <property type="term" value="F:lyase activity"/>
    <property type="evidence" value="ECO:0007669"/>
    <property type="project" value="UniProtKB-KW"/>
</dbReference>
<gene>
    <name evidence="5" type="ORF">SAMN02745248_02277</name>
</gene>
<organism evidence="5 6">
    <name type="scientific">Hathewaya proteolytica DSM 3090</name>
    <dbReference type="NCBI Taxonomy" id="1121331"/>
    <lineage>
        <taxon>Bacteria</taxon>
        <taxon>Bacillati</taxon>
        <taxon>Bacillota</taxon>
        <taxon>Clostridia</taxon>
        <taxon>Eubacteriales</taxon>
        <taxon>Clostridiaceae</taxon>
        <taxon>Hathewaya</taxon>
    </lineage>
</organism>
<dbReference type="GO" id="GO:0005524">
    <property type="term" value="F:ATP binding"/>
    <property type="evidence" value="ECO:0007669"/>
    <property type="project" value="UniProtKB-UniRule"/>
</dbReference>
<dbReference type="Pfam" id="PF08218">
    <property type="entry name" value="Citrate_ly_lig"/>
    <property type="match status" value="1"/>
</dbReference>
<dbReference type="PROSITE" id="PS51186">
    <property type="entry name" value="GNAT"/>
    <property type="match status" value="1"/>
</dbReference>
<keyword evidence="3 5" id="KW-0436">Ligase</keyword>
<dbReference type="EMBL" id="FRAD01000022">
    <property type="protein sequence ID" value="SHK31343.1"/>
    <property type="molecule type" value="Genomic_DNA"/>
</dbReference>
<proteinExistence type="predicted"/>
<keyword evidence="6" id="KW-1185">Reference proteome</keyword>
<evidence type="ECO:0000259" key="4">
    <source>
        <dbReference type="PROSITE" id="PS51186"/>
    </source>
</evidence>
<dbReference type="InterPro" id="IPR013166">
    <property type="entry name" value="Citrate_lyase_ligase_C"/>
</dbReference>
<dbReference type="Proteomes" id="UP000183952">
    <property type="component" value="Unassembled WGS sequence"/>
</dbReference>
<dbReference type="EC" id="6.2.1.22" evidence="3"/>
<dbReference type="InterPro" id="IPR016181">
    <property type="entry name" value="Acyl_CoA_acyltransferase"/>
</dbReference>
<feature type="domain" description="N-acetyltransferase" evidence="4">
    <location>
        <begin position="1"/>
        <end position="137"/>
    </location>
</feature>
<evidence type="ECO:0000256" key="2">
    <source>
        <dbReference type="ARBA" id="ARBA00022840"/>
    </source>
</evidence>
<dbReference type="InterPro" id="IPR005216">
    <property type="entry name" value="Citrate_lyase_ligase"/>
</dbReference>
<sequence>MYGHSIERINLSNSKEREELVLFLKENQLDLDNNVDYSVVIRENGKIKATCSKSKNVLKCFAVSSELRGEGISEALITELNNKLFEEGIYHSFIFTKPLNIPIFQGLNYKLIAQVENVALLENGMCNINSYLQKLKEKHHLEDSISRSALVMNCNPFTKGHRFLIEQASKESDEVLVFIVQEDKSVFPFNVRYRLVKEGVKDLQNVKVIEGGPYIISSATFPSYFLREESKVLKAYTELDSEIFAKYFCQILNIEKRYVGEEPYCNVTRQYNESLKSIFSKYNKELVVIPRKEDKNQAISASRVRNMIRGDDWEGIVELVPTVTYDFLLSTEAESIIFKIRQGNSPH</sequence>
<evidence type="ECO:0000313" key="6">
    <source>
        <dbReference type="Proteomes" id="UP000183952"/>
    </source>
</evidence>
<evidence type="ECO:0000313" key="5">
    <source>
        <dbReference type="EMBL" id="SHK31343.1"/>
    </source>
</evidence>
<dbReference type="SUPFAM" id="SSF55729">
    <property type="entry name" value="Acyl-CoA N-acyltransferases (Nat)"/>
    <property type="match status" value="1"/>
</dbReference>
<dbReference type="RefSeq" id="WP_072904199.1">
    <property type="nucleotide sequence ID" value="NZ_FRAD01000022.1"/>
</dbReference>
<dbReference type="SMART" id="SM00764">
    <property type="entry name" value="Citrate_ly_lig"/>
    <property type="match status" value="1"/>
</dbReference>
<dbReference type="AlphaFoldDB" id="A0A1M6RG20"/>
<keyword evidence="1 3" id="KW-0547">Nucleotide-binding</keyword>
<accession>A0A1M6RG20</accession>
<reference evidence="5 6" key="1">
    <citation type="submission" date="2016-11" db="EMBL/GenBank/DDBJ databases">
        <authorList>
            <person name="Jaros S."/>
            <person name="Januszkiewicz K."/>
            <person name="Wedrychowicz H."/>
        </authorList>
    </citation>
    <scope>NUCLEOTIDE SEQUENCE [LARGE SCALE GENOMIC DNA]</scope>
    <source>
        <strain evidence="5 6">DSM 3090</strain>
    </source>
</reference>
<protein>
    <recommendedName>
        <fullName evidence="3">[Citrate [pro-3S]-lyase] ligase</fullName>
        <ecNumber evidence="3">6.2.1.22</ecNumber>
    </recommendedName>
</protein>
<dbReference type="Gene3D" id="3.40.630.30">
    <property type="match status" value="1"/>
</dbReference>
<dbReference type="PIRSF" id="PIRSF005751">
    <property type="entry name" value="Acet_citr_lig"/>
    <property type="match status" value="1"/>
</dbReference>
<dbReference type="PANTHER" id="PTHR40599">
    <property type="entry name" value="[CITRATE [PRO-3S]-LYASE] LIGASE"/>
    <property type="match status" value="1"/>
</dbReference>
<dbReference type="Gene3D" id="3.40.50.620">
    <property type="entry name" value="HUPs"/>
    <property type="match status" value="1"/>
</dbReference>
<comment type="function">
    <text evidence="3">Acetylation of prosthetic group (2-(5''-phosphoribosyl)-3'-dephosphocoenzyme-A) of the gamma subunit of citrate lyase.</text>
</comment>